<evidence type="ECO:0000313" key="3">
    <source>
        <dbReference type="WBParaSite" id="NBR_0000417201-mRNA-1"/>
    </source>
</evidence>
<organism evidence="3">
    <name type="scientific">Nippostrongylus brasiliensis</name>
    <name type="common">Rat hookworm</name>
    <dbReference type="NCBI Taxonomy" id="27835"/>
    <lineage>
        <taxon>Eukaryota</taxon>
        <taxon>Metazoa</taxon>
        <taxon>Ecdysozoa</taxon>
        <taxon>Nematoda</taxon>
        <taxon>Chromadorea</taxon>
        <taxon>Rhabditida</taxon>
        <taxon>Rhabditina</taxon>
        <taxon>Rhabditomorpha</taxon>
        <taxon>Strongyloidea</taxon>
        <taxon>Heligmosomidae</taxon>
        <taxon>Nippostrongylus</taxon>
    </lineage>
</organism>
<keyword evidence="2" id="KW-1185">Reference proteome</keyword>
<dbReference type="EMBL" id="UYSL01007311">
    <property type="protein sequence ID" value="VDL67762.1"/>
    <property type="molecule type" value="Genomic_DNA"/>
</dbReference>
<proteinExistence type="predicted"/>
<reference evidence="1 2" key="2">
    <citation type="submission" date="2018-11" db="EMBL/GenBank/DDBJ databases">
        <authorList>
            <consortium name="Pathogen Informatics"/>
        </authorList>
    </citation>
    <scope>NUCLEOTIDE SEQUENCE [LARGE SCALE GENOMIC DNA]</scope>
</reference>
<name>A0A0N4XNS0_NIPBR</name>
<sequence length="35" mass="4075">MLTEKIFIFLWIWLSSLDLLGGTFVSYHCTTHSIT</sequence>
<protein>
    <submittedName>
        <fullName evidence="3">Leptin receptor</fullName>
    </submittedName>
</protein>
<dbReference type="WBParaSite" id="NBR_0000417201-mRNA-1">
    <property type="protein sequence ID" value="NBR_0000417201-mRNA-1"/>
    <property type="gene ID" value="NBR_0000417201"/>
</dbReference>
<gene>
    <name evidence="1" type="ORF">NBR_LOCUS4173</name>
</gene>
<accession>A0A0N4XNS0</accession>
<evidence type="ECO:0000313" key="2">
    <source>
        <dbReference type="Proteomes" id="UP000271162"/>
    </source>
</evidence>
<dbReference type="Proteomes" id="UP000271162">
    <property type="component" value="Unassembled WGS sequence"/>
</dbReference>
<dbReference type="AlphaFoldDB" id="A0A0N4XNS0"/>
<reference evidence="3" key="1">
    <citation type="submission" date="2017-02" db="UniProtKB">
        <authorList>
            <consortium name="WormBaseParasite"/>
        </authorList>
    </citation>
    <scope>IDENTIFICATION</scope>
</reference>
<evidence type="ECO:0000313" key="1">
    <source>
        <dbReference type="EMBL" id="VDL67762.1"/>
    </source>
</evidence>